<accession>A0A951UBE2</accession>
<evidence type="ECO:0000259" key="3">
    <source>
        <dbReference type="PROSITE" id="PS50110"/>
    </source>
</evidence>
<feature type="modified residue" description="4-aspartylphosphate" evidence="2">
    <location>
        <position position="82"/>
    </location>
</feature>
<dbReference type="InterPro" id="IPR001789">
    <property type="entry name" value="Sig_transdc_resp-reg_receiver"/>
</dbReference>
<dbReference type="InterPro" id="IPR050595">
    <property type="entry name" value="Bact_response_regulator"/>
</dbReference>
<protein>
    <submittedName>
        <fullName evidence="4">Response regulator</fullName>
    </submittedName>
</protein>
<evidence type="ECO:0000313" key="4">
    <source>
        <dbReference type="EMBL" id="MBW4546794.1"/>
    </source>
</evidence>
<proteinExistence type="predicted"/>
<dbReference type="EMBL" id="JAHHIF010000030">
    <property type="protein sequence ID" value="MBW4546794.1"/>
    <property type="molecule type" value="Genomic_DNA"/>
</dbReference>
<reference evidence="4" key="1">
    <citation type="submission" date="2021-05" db="EMBL/GenBank/DDBJ databases">
        <authorList>
            <person name="Pietrasiak N."/>
            <person name="Ward R."/>
            <person name="Stajich J.E."/>
            <person name="Kurbessoian T."/>
        </authorList>
    </citation>
    <scope>NUCLEOTIDE SEQUENCE</scope>
    <source>
        <strain evidence="4">CPER-KK1</strain>
    </source>
</reference>
<dbReference type="Proteomes" id="UP000753908">
    <property type="component" value="Unassembled WGS sequence"/>
</dbReference>
<dbReference type="PANTHER" id="PTHR44591">
    <property type="entry name" value="STRESS RESPONSE REGULATOR PROTEIN 1"/>
    <property type="match status" value="1"/>
</dbReference>
<evidence type="ECO:0000313" key="5">
    <source>
        <dbReference type="Proteomes" id="UP000753908"/>
    </source>
</evidence>
<comment type="caution">
    <text evidence="4">The sequence shown here is derived from an EMBL/GenBank/DDBJ whole genome shotgun (WGS) entry which is preliminary data.</text>
</comment>
<organism evidence="4 5">
    <name type="scientific">Symplocastrum torsivum CPER-KK1</name>
    <dbReference type="NCBI Taxonomy" id="450513"/>
    <lineage>
        <taxon>Bacteria</taxon>
        <taxon>Bacillati</taxon>
        <taxon>Cyanobacteriota</taxon>
        <taxon>Cyanophyceae</taxon>
        <taxon>Oscillatoriophycideae</taxon>
        <taxon>Oscillatoriales</taxon>
        <taxon>Microcoleaceae</taxon>
        <taxon>Symplocastrum</taxon>
    </lineage>
</organism>
<dbReference type="PROSITE" id="PS50110">
    <property type="entry name" value="RESPONSE_REGULATORY"/>
    <property type="match status" value="1"/>
</dbReference>
<dbReference type="InterPro" id="IPR011006">
    <property type="entry name" value="CheY-like_superfamily"/>
</dbReference>
<dbReference type="Gene3D" id="3.40.50.2300">
    <property type="match status" value="1"/>
</dbReference>
<dbReference type="SMART" id="SM00448">
    <property type="entry name" value="REC"/>
    <property type="match status" value="1"/>
</dbReference>
<sequence>MLSNLTFYSLSDQAVLPKAYKNYPIEDDTLRNLILIIESDDKSDLGIFDLLEDEGFDIVSVPDRLEGLKLTKELQPSLIICDINLLELDGYRVLNDLREDLETVKIPVVFIASEADLHKSPRDWQLGADDYLIKPVQIEKLLEVIFRNLKRNKID</sequence>
<dbReference type="SUPFAM" id="SSF52172">
    <property type="entry name" value="CheY-like"/>
    <property type="match status" value="1"/>
</dbReference>
<dbReference type="GO" id="GO:0000160">
    <property type="term" value="P:phosphorelay signal transduction system"/>
    <property type="evidence" value="ECO:0007669"/>
    <property type="project" value="InterPro"/>
</dbReference>
<dbReference type="CDD" id="cd00156">
    <property type="entry name" value="REC"/>
    <property type="match status" value="1"/>
</dbReference>
<dbReference type="AlphaFoldDB" id="A0A951UBE2"/>
<dbReference type="Pfam" id="PF00072">
    <property type="entry name" value="Response_reg"/>
    <property type="match status" value="1"/>
</dbReference>
<reference evidence="4" key="2">
    <citation type="journal article" date="2022" name="Microbiol. Resour. Announc.">
        <title>Metagenome Sequencing to Explore Phylogenomics of Terrestrial Cyanobacteria.</title>
        <authorList>
            <person name="Ward R.D."/>
            <person name="Stajich J.E."/>
            <person name="Johansen J.R."/>
            <person name="Huntemann M."/>
            <person name="Clum A."/>
            <person name="Foster B."/>
            <person name="Foster B."/>
            <person name="Roux S."/>
            <person name="Palaniappan K."/>
            <person name="Varghese N."/>
            <person name="Mukherjee S."/>
            <person name="Reddy T.B.K."/>
            <person name="Daum C."/>
            <person name="Copeland A."/>
            <person name="Chen I.A."/>
            <person name="Ivanova N.N."/>
            <person name="Kyrpides N.C."/>
            <person name="Shapiro N."/>
            <person name="Eloe-Fadrosh E.A."/>
            <person name="Pietrasiak N."/>
        </authorList>
    </citation>
    <scope>NUCLEOTIDE SEQUENCE</scope>
    <source>
        <strain evidence="4">CPER-KK1</strain>
    </source>
</reference>
<evidence type="ECO:0000256" key="1">
    <source>
        <dbReference type="ARBA" id="ARBA00022553"/>
    </source>
</evidence>
<dbReference type="PANTHER" id="PTHR44591:SF3">
    <property type="entry name" value="RESPONSE REGULATORY DOMAIN-CONTAINING PROTEIN"/>
    <property type="match status" value="1"/>
</dbReference>
<name>A0A951UBE2_9CYAN</name>
<feature type="domain" description="Response regulatory" evidence="3">
    <location>
        <begin position="33"/>
        <end position="149"/>
    </location>
</feature>
<evidence type="ECO:0000256" key="2">
    <source>
        <dbReference type="PROSITE-ProRule" id="PRU00169"/>
    </source>
</evidence>
<keyword evidence="1 2" id="KW-0597">Phosphoprotein</keyword>
<gene>
    <name evidence="4" type="ORF">KME25_20470</name>
</gene>